<comment type="caution">
    <text evidence="6">The sequence shown here is derived from an EMBL/GenBank/DDBJ whole genome shotgun (WGS) entry which is preliminary data.</text>
</comment>
<dbReference type="InterPro" id="IPR023485">
    <property type="entry name" value="Ptyr_pPase"/>
</dbReference>
<evidence type="ECO:0000313" key="7">
    <source>
        <dbReference type="Proteomes" id="UP001597510"/>
    </source>
</evidence>
<dbReference type="EC" id="3.1.3.48" evidence="2"/>
<organism evidence="6 7">
    <name type="scientific">Emticicia soli</name>
    <dbReference type="NCBI Taxonomy" id="2027878"/>
    <lineage>
        <taxon>Bacteria</taxon>
        <taxon>Pseudomonadati</taxon>
        <taxon>Bacteroidota</taxon>
        <taxon>Cytophagia</taxon>
        <taxon>Cytophagales</taxon>
        <taxon>Leadbetterellaceae</taxon>
        <taxon>Emticicia</taxon>
    </lineage>
</organism>
<evidence type="ECO:0000256" key="4">
    <source>
        <dbReference type="ARBA" id="ARBA00022912"/>
    </source>
</evidence>
<proteinExistence type="inferred from homology"/>
<gene>
    <name evidence="6" type="ORF">ACFSR2_11680</name>
</gene>
<comment type="similarity">
    <text evidence="1">Belongs to the low molecular weight phosphotyrosine protein phosphatase family.</text>
</comment>
<dbReference type="RefSeq" id="WP_340235738.1">
    <property type="nucleotide sequence ID" value="NZ_JBBEWC010000005.1"/>
</dbReference>
<dbReference type="InterPro" id="IPR036196">
    <property type="entry name" value="Ptyr_pPase_sf"/>
</dbReference>
<dbReference type="InterPro" id="IPR017867">
    <property type="entry name" value="Tyr_phospatase_low_mol_wt"/>
</dbReference>
<evidence type="ECO:0000256" key="2">
    <source>
        <dbReference type="ARBA" id="ARBA00013064"/>
    </source>
</evidence>
<dbReference type="PANTHER" id="PTHR11717">
    <property type="entry name" value="LOW MOLECULAR WEIGHT PROTEIN TYROSINE PHOSPHATASE"/>
    <property type="match status" value="1"/>
</dbReference>
<evidence type="ECO:0000256" key="3">
    <source>
        <dbReference type="ARBA" id="ARBA00022801"/>
    </source>
</evidence>
<keyword evidence="4" id="KW-0904">Protein phosphatase</keyword>
<dbReference type="InterPro" id="IPR050438">
    <property type="entry name" value="LMW_PTPase"/>
</dbReference>
<dbReference type="EMBL" id="JBHULC010000011">
    <property type="protein sequence ID" value="MFD2521550.1"/>
    <property type="molecule type" value="Genomic_DNA"/>
</dbReference>
<dbReference type="SMART" id="SM00226">
    <property type="entry name" value="LMWPc"/>
    <property type="match status" value="1"/>
</dbReference>
<dbReference type="GO" id="GO:0004725">
    <property type="term" value="F:protein tyrosine phosphatase activity"/>
    <property type="evidence" value="ECO:0007669"/>
    <property type="project" value="UniProtKB-EC"/>
</dbReference>
<dbReference type="Proteomes" id="UP001597510">
    <property type="component" value="Unassembled WGS sequence"/>
</dbReference>
<evidence type="ECO:0000259" key="5">
    <source>
        <dbReference type="SMART" id="SM00226"/>
    </source>
</evidence>
<feature type="domain" description="Phosphotyrosine protein phosphatase I" evidence="5">
    <location>
        <begin position="2"/>
        <end position="156"/>
    </location>
</feature>
<dbReference type="Gene3D" id="3.40.50.2300">
    <property type="match status" value="1"/>
</dbReference>
<dbReference type="Pfam" id="PF01451">
    <property type="entry name" value="LMWPc"/>
    <property type="match status" value="1"/>
</dbReference>
<dbReference type="PANTHER" id="PTHR11717:SF7">
    <property type="entry name" value="LOW MOLECULAR WEIGHT PHOSPHOTYROSINE PROTEIN PHOSPHATASE"/>
    <property type="match status" value="1"/>
</dbReference>
<dbReference type="SUPFAM" id="SSF52788">
    <property type="entry name" value="Phosphotyrosine protein phosphatases I"/>
    <property type="match status" value="1"/>
</dbReference>
<accession>A0ABW5J7H6</accession>
<evidence type="ECO:0000256" key="1">
    <source>
        <dbReference type="ARBA" id="ARBA00011063"/>
    </source>
</evidence>
<dbReference type="PRINTS" id="PR00719">
    <property type="entry name" value="LMWPTPASE"/>
</dbReference>
<keyword evidence="3 6" id="KW-0378">Hydrolase</keyword>
<protein>
    <recommendedName>
        <fullName evidence="2">protein-tyrosine-phosphatase</fullName>
        <ecNumber evidence="2">3.1.3.48</ecNumber>
    </recommendedName>
</protein>
<sequence>MVKVLFVCLGNICRSPVAEGVFKDLVQKHNLEDQISCDSAGTKGWHAGQSPDQRAIKNALDNGIVLTHKGREIKTTDFDTFDHIVVMDESNFKDVYELYYQTKHTTPSAEKLFLLRDYDPKVKGVKDVPDPYYGSALDFEEVFHIVQRSNTALLEHLIEKHGLVVNQEEE</sequence>
<dbReference type="CDD" id="cd16343">
    <property type="entry name" value="LMWPTP"/>
    <property type="match status" value="1"/>
</dbReference>
<reference evidence="7" key="1">
    <citation type="journal article" date="2019" name="Int. J. Syst. Evol. Microbiol.">
        <title>The Global Catalogue of Microorganisms (GCM) 10K type strain sequencing project: providing services to taxonomists for standard genome sequencing and annotation.</title>
        <authorList>
            <consortium name="The Broad Institute Genomics Platform"/>
            <consortium name="The Broad Institute Genome Sequencing Center for Infectious Disease"/>
            <person name="Wu L."/>
            <person name="Ma J."/>
        </authorList>
    </citation>
    <scope>NUCLEOTIDE SEQUENCE [LARGE SCALE GENOMIC DNA]</scope>
    <source>
        <strain evidence="7">KCTC 52344</strain>
    </source>
</reference>
<name>A0ABW5J7H6_9BACT</name>
<evidence type="ECO:0000313" key="6">
    <source>
        <dbReference type="EMBL" id="MFD2521550.1"/>
    </source>
</evidence>
<keyword evidence="7" id="KW-1185">Reference proteome</keyword>